<feature type="coiled-coil region" evidence="1">
    <location>
        <begin position="404"/>
        <end position="463"/>
    </location>
</feature>
<dbReference type="InterPro" id="IPR052593">
    <property type="entry name" value="MT-associated_AKAP9-binding"/>
</dbReference>
<evidence type="ECO:0000256" key="1">
    <source>
        <dbReference type="SAM" id="Coils"/>
    </source>
</evidence>
<feature type="coiled-coil region" evidence="1">
    <location>
        <begin position="1372"/>
        <end position="1448"/>
    </location>
</feature>
<reference evidence="5" key="1">
    <citation type="submission" date="2016-05" db="EMBL/GenBank/DDBJ databases">
        <authorList>
            <person name="Lavstsen T."/>
            <person name="Jespersen J.S."/>
        </authorList>
    </citation>
    <scope>NUCLEOTIDE SEQUENCE</scope>
    <source>
        <tissue evidence="5">Brain</tissue>
    </source>
</reference>
<dbReference type="GO" id="GO:0060090">
    <property type="term" value="F:molecular adaptor activity"/>
    <property type="evidence" value="ECO:0007669"/>
    <property type="project" value="TreeGrafter"/>
</dbReference>
<dbReference type="InterPro" id="IPR040947">
    <property type="entry name" value="SMYLE_N"/>
</dbReference>
<feature type="region of interest" description="Disordered" evidence="2">
    <location>
        <begin position="198"/>
        <end position="285"/>
    </location>
</feature>
<feature type="compositionally biased region" description="Basic and acidic residues" evidence="2">
    <location>
        <begin position="257"/>
        <end position="284"/>
    </location>
</feature>
<feature type="compositionally biased region" description="Basic and acidic residues" evidence="2">
    <location>
        <begin position="943"/>
        <end position="955"/>
    </location>
</feature>
<dbReference type="GO" id="GO:0005634">
    <property type="term" value="C:nucleus"/>
    <property type="evidence" value="ECO:0007669"/>
    <property type="project" value="InterPro"/>
</dbReference>
<feature type="coiled-coil region" evidence="1">
    <location>
        <begin position="631"/>
        <end position="676"/>
    </location>
</feature>
<reference evidence="5" key="2">
    <citation type="submission" date="2016-06" db="EMBL/GenBank/DDBJ databases">
        <title>The genome of a short-lived fish provides insights into sex chromosome evolution and the genetic control of aging.</title>
        <authorList>
            <person name="Reichwald K."/>
            <person name="Felder M."/>
            <person name="Petzold A."/>
            <person name="Koch P."/>
            <person name="Groth M."/>
            <person name="Platzer M."/>
        </authorList>
    </citation>
    <scope>NUCLEOTIDE SEQUENCE</scope>
    <source>
        <tissue evidence="5">Brain</tissue>
    </source>
</reference>
<dbReference type="GO" id="GO:0005794">
    <property type="term" value="C:Golgi apparatus"/>
    <property type="evidence" value="ECO:0007669"/>
    <property type="project" value="TreeGrafter"/>
</dbReference>
<feature type="coiled-coil region" evidence="1">
    <location>
        <begin position="850"/>
        <end position="905"/>
    </location>
</feature>
<feature type="domain" description="ZAD" evidence="3">
    <location>
        <begin position="10"/>
        <end position="81"/>
    </location>
</feature>
<dbReference type="GO" id="GO:0008270">
    <property type="term" value="F:zinc ion binding"/>
    <property type="evidence" value="ECO:0007669"/>
    <property type="project" value="InterPro"/>
</dbReference>
<feature type="coiled-coil region" evidence="1">
    <location>
        <begin position="1312"/>
        <end position="1343"/>
    </location>
</feature>
<dbReference type="Pfam" id="PF07776">
    <property type="entry name" value="zf-AD"/>
    <property type="match status" value="1"/>
</dbReference>
<dbReference type="EMBL" id="HAEB01017475">
    <property type="protein sequence ID" value="SBQ64002.1"/>
    <property type="molecule type" value="Transcribed_RNA"/>
</dbReference>
<dbReference type="GO" id="GO:0005813">
    <property type="term" value="C:centrosome"/>
    <property type="evidence" value="ECO:0007669"/>
    <property type="project" value="TreeGrafter"/>
</dbReference>
<dbReference type="GO" id="GO:1903358">
    <property type="term" value="P:regulation of Golgi organization"/>
    <property type="evidence" value="ECO:0007669"/>
    <property type="project" value="TreeGrafter"/>
</dbReference>
<dbReference type="GO" id="GO:0090063">
    <property type="term" value="P:positive regulation of microtubule nucleation"/>
    <property type="evidence" value="ECO:0007669"/>
    <property type="project" value="TreeGrafter"/>
</dbReference>
<keyword evidence="1" id="KW-0175">Coiled coil</keyword>
<dbReference type="InterPro" id="IPR012934">
    <property type="entry name" value="Znf_AD"/>
</dbReference>
<sequence length="1650" mass="186287">MLDAGKMKETCRVCARELWGNQRRWIFHPGAKSNLQVLLSHALGQELTRDGRGEFTCSKCAFMLDRMYRFDTVIARVEALSLERLQKLLVEKERLRQCIGGLYRRNNLDRNVGPDPPDDCPVVDLSTLRDVRYSDLVQGDLTYSMYESWADKADPDQHLHQCTRADSGQKARRCRGCAALRVEDSDYEAVCKVPRRAGRRSTSCGPSTSHSTVTLGVEDQKRSSAASEMTTVTFETPSAGMEAERRTPSPASSVESLDLHTNHKAREEPEPEEAPERRRAHWDNPDCSPPGLEVMLSLLRGWEYRPVKPHRGSKLPVLTRARPDFGPSPHLSVPPGFPCELDPHQMIPEVVTSCPEQELQEMEEQWLDDYVQCGPFRSQQQLTGEQPGRVGQYQNAAGPSVGELQQAHDQVRSLRAEIRETETRNQERLSEMELELRSAQEEAQQQERVIQNLTDSVNTKETEVSELYGVIRDQNQNLGSLRERVTSSQLQLSGSQAAPGPSEVLVLQASLFQAQLELQAGQRAQRQAARAQENQNRALERLEKDLQGALQHRRETEKHNQDLQLVLQKVRSALQEKEEQLRQNQEERRREEEVMERTVEELRTSLQTRDRVLENYREMLEDPKQNRDSLLQKLRQRVSDRDRALERAVDEKFCSVEEKEEETRQTRLLLREKERDLERQRCVLSSNQETIASLEALLRGKTLELDRVSDGWRSVQRQQRDAEDRQTRVLKERDAIIEQLQAALLARTQEAQELRCSLLAQVHPAPGHVLEELKVRLQLKDRLFQEVLADRTRQAREHQEQVQDLLRTISSRDQNLQDLATRFGEVLAEQTLRVQELRSQLSPGSGWKPDSELTEELQTLQEELRLALRREKENQELSRTQMARLASFSRSLNLKEDTIRDLQRQLVDPSDLTLVERLSQEVQELKEGLVQRDAPGARGFVSGRDRPDSAQPELGDKQLQELTSRVDALEDQLRKSGKKTDNGDAASWPGKFDSLIQAQARELSLLRQRQREARGICNILTQHLGDTTKAFEELLRANDIDYYMGQSFRDQLAQSSALAQQIGAGIRGRDHSEDSDEKTELLAIRLSKELQQKDKVIESLRVKLNHHRRQRSDTPTSCHALSDTSDQSDCISYVSDEHRSTNGDMELCSDVDAASELDLGETRAGADCQHGASMSHHPSAFSSMSTQSCLCCPSMHCSSSPLRPADLHSLPGFSTPHPKPRNGFSFVHQQPASSSGFPPPSFPGFESSLFGGAASSSSLDAGAAIKAGASLLESTPLWEMAYGSRPARVGADLSSGSSGYQSGTTHPGSDLMMEHLREIRSLRQRLEDSIQTNDLLRQQLEEKLGRSAADKGGPTNIYIQGLDSAGQRSGDIRFLKEENAGLQTQLEVATREARKGAEHLRKVELDAERWAELSRKLQAEADAHRQEVSQLKQDRLKNQESINRLQHEASILRQQLQESCSLVHELQNQLQTARSDVTTDTHSAASSHQDPAPGGSLSNHHGRHAVSHVQDLQALQQQLLEGSSLVLKLEASLWSLNASQKPGQPSDSGCVTDLLLDTRTLKRVLQEAESLLRSSWRAAGPHSEPPRQDPILKEELASLRLKLSEQEQALRDTMERLKSSNLTRDSMEMFIISQLSRTRDVLKKAKTNLQ</sequence>
<dbReference type="PANTHER" id="PTHR46501">
    <property type="entry name" value="MYOMEGALIN"/>
    <property type="match status" value="1"/>
</dbReference>
<feature type="coiled-coil region" evidence="1">
    <location>
        <begin position="521"/>
        <end position="601"/>
    </location>
</feature>
<feature type="compositionally biased region" description="Polar residues" evidence="2">
    <location>
        <begin position="1473"/>
        <end position="1489"/>
    </location>
</feature>
<feature type="region of interest" description="Disordered" evidence="2">
    <location>
        <begin position="1473"/>
        <end position="1505"/>
    </location>
</feature>
<proteinExistence type="predicted"/>
<dbReference type="GO" id="GO:0007098">
    <property type="term" value="P:centrosome cycle"/>
    <property type="evidence" value="ECO:0007669"/>
    <property type="project" value="TreeGrafter"/>
</dbReference>
<evidence type="ECO:0000256" key="2">
    <source>
        <dbReference type="SAM" id="MobiDB-lite"/>
    </source>
</evidence>
<evidence type="ECO:0000259" key="4">
    <source>
        <dbReference type="Pfam" id="PF18615"/>
    </source>
</evidence>
<evidence type="ECO:0000259" key="3">
    <source>
        <dbReference type="Pfam" id="PF07776"/>
    </source>
</evidence>
<organism evidence="5">
    <name type="scientific">Nothobranchius korthausae</name>
    <dbReference type="NCBI Taxonomy" id="1143690"/>
    <lineage>
        <taxon>Eukaryota</taxon>
        <taxon>Metazoa</taxon>
        <taxon>Chordata</taxon>
        <taxon>Craniata</taxon>
        <taxon>Vertebrata</taxon>
        <taxon>Euteleostomi</taxon>
        <taxon>Actinopterygii</taxon>
        <taxon>Neopterygii</taxon>
        <taxon>Teleostei</taxon>
        <taxon>Neoteleostei</taxon>
        <taxon>Acanthomorphata</taxon>
        <taxon>Ovalentaria</taxon>
        <taxon>Atherinomorphae</taxon>
        <taxon>Cyprinodontiformes</taxon>
        <taxon>Nothobranchiidae</taxon>
        <taxon>Nothobranchius</taxon>
    </lineage>
</organism>
<feature type="domain" description="Short myomegalin-like EB1 binding protein N-terminal" evidence="4">
    <location>
        <begin position="122"/>
        <end position="324"/>
    </location>
</feature>
<dbReference type="Pfam" id="PF18615">
    <property type="entry name" value="SMYLE_N"/>
    <property type="match status" value="1"/>
</dbReference>
<gene>
    <name evidence="5" type="primary">PDE4DIP</name>
</gene>
<name>A0A1A8FYF0_9TELE</name>
<evidence type="ECO:0000313" key="5">
    <source>
        <dbReference type="EMBL" id="SBQ64002.1"/>
    </source>
</evidence>
<feature type="compositionally biased region" description="Polar residues" evidence="2">
    <location>
        <begin position="200"/>
        <end position="214"/>
    </location>
</feature>
<feature type="non-terminal residue" evidence="5">
    <location>
        <position position="1650"/>
    </location>
</feature>
<accession>A0A1A8FYF0</accession>
<feature type="region of interest" description="Disordered" evidence="2">
    <location>
        <begin position="933"/>
        <end position="955"/>
    </location>
</feature>
<feature type="compositionally biased region" description="Polar residues" evidence="2">
    <location>
        <begin position="223"/>
        <end position="236"/>
    </location>
</feature>
<protein>
    <submittedName>
        <fullName evidence="5">Phosphodiesterase 4D interacting protein</fullName>
    </submittedName>
</protein>
<dbReference type="PANTHER" id="PTHR46501:SF2">
    <property type="entry name" value="MYOMEGALIN"/>
    <property type="match status" value="1"/>
</dbReference>